<dbReference type="PANTHER" id="PTHR13237:SF8">
    <property type="entry name" value="SOMETHING ABOUT SILENCING PROTEIN 10"/>
    <property type="match status" value="1"/>
</dbReference>
<dbReference type="PANTHER" id="PTHR13237">
    <property type="entry name" value="SOMETHING ABOUT SILENCING PROTEIN 10-RELATED"/>
    <property type="match status" value="1"/>
</dbReference>
<evidence type="ECO:0000256" key="4">
    <source>
        <dbReference type="SAM" id="MobiDB-lite"/>
    </source>
</evidence>
<comment type="subcellular location">
    <subcellularLocation>
        <location evidence="1">Nucleus</location>
    </subcellularLocation>
</comment>
<dbReference type="Proteomes" id="UP000694251">
    <property type="component" value="Chromosome 10"/>
</dbReference>
<dbReference type="InterPro" id="IPR018972">
    <property type="entry name" value="Sas10_C_dom"/>
</dbReference>
<dbReference type="AlphaFoldDB" id="A0A8T1ZT00"/>
<keyword evidence="7" id="KW-1185">Reference proteome</keyword>
<dbReference type="GO" id="GO:0000462">
    <property type="term" value="P:maturation of SSU-rRNA from tricistronic rRNA transcript (SSU-rRNA, 5.8S rRNA, LSU-rRNA)"/>
    <property type="evidence" value="ECO:0007669"/>
    <property type="project" value="TreeGrafter"/>
</dbReference>
<dbReference type="EMBL" id="JAEFBJ010000010">
    <property type="protein sequence ID" value="KAG7563863.1"/>
    <property type="molecule type" value="Genomic_DNA"/>
</dbReference>
<dbReference type="OrthoDB" id="1924577at2759"/>
<feature type="compositionally biased region" description="Polar residues" evidence="4">
    <location>
        <begin position="162"/>
        <end position="174"/>
    </location>
</feature>
<evidence type="ECO:0000256" key="2">
    <source>
        <dbReference type="ARBA" id="ARBA00010979"/>
    </source>
</evidence>
<feature type="compositionally biased region" description="Basic and acidic residues" evidence="4">
    <location>
        <begin position="47"/>
        <end position="86"/>
    </location>
</feature>
<name>A0A8T1ZT00_ARASU</name>
<evidence type="ECO:0000313" key="7">
    <source>
        <dbReference type="Proteomes" id="UP000694251"/>
    </source>
</evidence>
<feature type="compositionally biased region" description="Polar residues" evidence="4">
    <location>
        <begin position="105"/>
        <end position="114"/>
    </location>
</feature>
<organism evidence="6 7">
    <name type="scientific">Arabidopsis suecica</name>
    <name type="common">Swedish thale-cress</name>
    <name type="synonym">Cardaminopsis suecica</name>
    <dbReference type="NCBI Taxonomy" id="45249"/>
    <lineage>
        <taxon>Eukaryota</taxon>
        <taxon>Viridiplantae</taxon>
        <taxon>Streptophyta</taxon>
        <taxon>Embryophyta</taxon>
        <taxon>Tracheophyta</taxon>
        <taxon>Spermatophyta</taxon>
        <taxon>Magnoliopsida</taxon>
        <taxon>eudicotyledons</taxon>
        <taxon>Gunneridae</taxon>
        <taxon>Pentapetalae</taxon>
        <taxon>rosids</taxon>
        <taxon>malvids</taxon>
        <taxon>Brassicales</taxon>
        <taxon>Brassicaceae</taxon>
        <taxon>Camelineae</taxon>
        <taxon>Arabidopsis</taxon>
    </lineage>
</organism>
<proteinExistence type="inferred from homology"/>
<protein>
    <submittedName>
        <fullName evidence="6">Sas10 C-terminal domain</fullName>
    </submittedName>
</protein>
<keyword evidence="3" id="KW-0539">Nucleus</keyword>
<gene>
    <name evidence="6" type="ORF">ISN44_As10g006260</name>
</gene>
<feature type="region of interest" description="Disordered" evidence="4">
    <location>
        <begin position="37"/>
        <end position="135"/>
    </location>
</feature>
<dbReference type="GO" id="GO:0032040">
    <property type="term" value="C:small-subunit processome"/>
    <property type="evidence" value="ECO:0007669"/>
    <property type="project" value="TreeGrafter"/>
</dbReference>
<comment type="similarity">
    <text evidence="2">Belongs to the SAS10 family.</text>
</comment>
<sequence length="174" mass="20186">MTIDNAREEKKIKGEKRKHQNDLVDIEMLKLRAALEGKLRSNGSKVLKSDKAQKRQKSEDSSEDEFYKQVKQKQEAKRAAKAEIYSRKPHLIPSSPERVVGKRLISNQIASNRGLTRKRNKDHKNPRKNYRDKHKKKVINHRGQVRVIRTQTGPYAGETRGINPNTSRSIRIKN</sequence>
<accession>A0A8T1ZT00</accession>
<feature type="region of interest" description="Disordered" evidence="4">
    <location>
        <begin position="155"/>
        <end position="174"/>
    </location>
</feature>
<evidence type="ECO:0000313" key="6">
    <source>
        <dbReference type="EMBL" id="KAG7563863.1"/>
    </source>
</evidence>
<feature type="compositionally biased region" description="Basic and acidic residues" evidence="4">
    <location>
        <begin position="1"/>
        <end position="12"/>
    </location>
</feature>
<evidence type="ECO:0000256" key="1">
    <source>
        <dbReference type="ARBA" id="ARBA00004123"/>
    </source>
</evidence>
<evidence type="ECO:0000259" key="5">
    <source>
        <dbReference type="Pfam" id="PF09368"/>
    </source>
</evidence>
<evidence type="ECO:0000256" key="3">
    <source>
        <dbReference type="ARBA" id="ARBA00023242"/>
    </source>
</evidence>
<feature type="region of interest" description="Disordered" evidence="4">
    <location>
        <begin position="1"/>
        <end position="20"/>
    </location>
</feature>
<comment type="caution">
    <text evidence="6">The sequence shown here is derived from an EMBL/GenBank/DDBJ whole genome shotgun (WGS) entry which is preliminary data.</text>
</comment>
<feature type="domain" description="Sas10 C-terminal" evidence="5">
    <location>
        <begin position="100"/>
        <end position="172"/>
    </location>
</feature>
<feature type="compositionally biased region" description="Basic residues" evidence="4">
    <location>
        <begin position="115"/>
        <end position="135"/>
    </location>
</feature>
<reference evidence="6 7" key="1">
    <citation type="submission" date="2020-12" db="EMBL/GenBank/DDBJ databases">
        <title>Concerted genomic and epigenomic changes stabilize Arabidopsis allopolyploids.</title>
        <authorList>
            <person name="Chen Z."/>
        </authorList>
    </citation>
    <scope>NUCLEOTIDE SEQUENCE [LARGE SCALE GENOMIC DNA]</scope>
    <source>
        <strain evidence="6">As9502</strain>
        <tissue evidence="6">Leaf</tissue>
    </source>
</reference>
<dbReference type="Pfam" id="PF09368">
    <property type="entry name" value="Sas10"/>
    <property type="match status" value="1"/>
</dbReference>